<dbReference type="InParanoid" id="A0A7N6BBC7"/>
<evidence type="ECO:0000259" key="1">
    <source>
        <dbReference type="PROSITE" id="PS50835"/>
    </source>
</evidence>
<reference evidence="2" key="3">
    <citation type="submission" date="2025-09" db="UniProtKB">
        <authorList>
            <consortium name="Ensembl"/>
        </authorList>
    </citation>
    <scope>IDENTIFICATION</scope>
</reference>
<dbReference type="Gene3D" id="2.60.40.10">
    <property type="entry name" value="Immunoglobulins"/>
    <property type="match status" value="3"/>
</dbReference>
<protein>
    <recommendedName>
        <fullName evidence="1">Ig-like domain-containing protein</fullName>
    </recommendedName>
</protein>
<dbReference type="InterPro" id="IPR007110">
    <property type="entry name" value="Ig-like_dom"/>
</dbReference>
<dbReference type="InterPro" id="IPR013783">
    <property type="entry name" value="Ig-like_fold"/>
</dbReference>
<dbReference type="PROSITE" id="PS50835">
    <property type="entry name" value="IG_LIKE"/>
    <property type="match status" value="2"/>
</dbReference>
<evidence type="ECO:0000313" key="3">
    <source>
        <dbReference type="Proteomes" id="UP000265040"/>
    </source>
</evidence>
<feature type="domain" description="Ig-like" evidence="1">
    <location>
        <begin position="137"/>
        <end position="225"/>
    </location>
</feature>
<dbReference type="InterPro" id="IPR003599">
    <property type="entry name" value="Ig_sub"/>
</dbReference>
<dbReference type="SMART" id="SM00409">
    <property type="entry name" value="IG"/>
    <property type="match status" value="2"/>
</dbReference>
<dbReference type="Ensembl" id="ENSATET00000039830.2">
    <property type="protein sequence ID" value="ENSATEP00000058678.2"/>
    <property type="gene ID" value="ENSATEG00000026953.2"/>
</dbReference>
<dbReference type="SMART" id="SM00408">
    <property type="entry name" value="IGc2"/>
    <property type="match status" value="2"/>
</dbReference>
<dbReference type="PANTHER" id="PTHR46013:SF8">
    <property type="entry name" value="B-CELL RECEPTOR CD22-RELATED"/>
    <property type="match status" value="1"/>
</dbReference>
<dbReference type="SUPFAM" id="SSF48726">
    <property type="entry name" value="Immunoglobulin"/>
    <property type="match status" value="3"/>
</dbReference>
<proteinExistence type="predicted"/>
<reference evidence="2" key="1">
    <citation type="submission" date="2021-04" db="EMBL/GenBank/DDBJ databases">
        <authorList>
            <consortium name="Wellcome Sanger Institute Data Sharing"/>
        </authorList>
    </citation>
    <scope>NUCLEOTIDE SEQUENCE [LARGE SCALE GENOMIC DNA]</scope>
</reference>
<accession>A0A7N6BBC7</accession>
<evidence type="ECO:0000313" key="2">
    <source>
        <dbReference type="Ensembl" id="ENSATEP00000058678.2"/>
    </source>
</evidence>
<dbReference type="InterPro" id="IPR036179">
    <property type="entry name" value="Ig-like_dom_sf"/>
</dbReference>
<dbReference type="CDD" id="cd00096">
    <property type="entry name" value="Ig"/>
    <property type="match status" value="1"/>
</dbReference>
<dbReference type="Proteomes" id="UP000265040">
    <property type="component" value="Chromosome 16"/>
</dbReference>
<name>A0A7N6BBC7_ANATE</name>
<keyword evidence="3" id="KW-1185">Reference proteome</keyword>
<dbReference type="InterPro" id="IPR003598">
    <property type="entry name" value="Ig_sub2"/>
</dbReference>
<dbReference type="Pfam" id="PF13927">
    <property type="entry name" value="Ig_3"/>
    <property type="match status" value="2"/>
</dbReference>
<feature type="domain" description="Ig-like" evidence="1">
    <location>
        <begin position="59"/>
        <end position="128"/>
    </location>
</feature>
<dbReference type="AlphaFoldDB" id="A0A7N6BBC7"/>
<dbReference type="GeneTree" id="ENSGT01010000222294"/>
<reference evidence="2" key="2">
    <citation type="submission" date="2025-08" db="UniProtKB">
        <authorList>
            <consortium name="Ensembl"/>
        </authorList>
    </citation>
    <scope>IDENTIFICATION</scope>
</reference>
<organism evidence="2 3">
    <name type="scientific">Anabas testudineus</name>
    <name type="common">Climbing perch</name>
    <name type="synonym">Anthias testudineus</name>
    <dbReference type="NCBI Taxonomy" id="64144"/>
    <lineage>
        <taxon>Eukaryota</taxon>
        <taxon>Metazoa</taxon>
        <taxon>Chordata</taxon>
        <taxon>Craniata</taxon>
        <taxon>Vertebrata</taxon>
        <taxon>Euteleostomi</taxon>
        <taxon>Actinopterygii</taxon>
        <taxon>Neopterygii</taxon>
        <taxon>Teleostei</taxon>
        <taxon>Neoteleostei</taxon>
        <taxon>Acanthomorphata</taxon>
        <taxon>Anabantaria</taxon>
        <taxon>Anabantiformes</taxon>
        <taxon>Anabantoidei</taxon>
        <taxon>Anabantidae</taxon>
        <taxon>Anabas</taxon>
    </lineage>
</organism>
<dbReference type="PANTHER" id="PTHR46013">
    <property type="entry name" value="VASCULAR CELL ADHESION MOLECULE 1"/>
    <property type="match status" value="1"/>
</dbReference>
<sequence>LPFSRLSPPPDFKYLGNYWSDCSLEIKDVQHTDEGAYYFSFKTTYDRWRSTTGLYLFVKELTALVQPSTATEGETVSLTCVSGCPTPEIIVWYKDGQPVLKPVFQTRREDAGRYYCAVLGQESVRSVSVALNVQYRPMNVAVSVDPQNVTEGSSVNLTCSCEANPAADNYTWYKRTDSPGSSSLLQVGSGQVLSLLSVDPSHAGVYLCQVMNSLGENKSTELLLTMEKKEPGL</sequence>